<keyword evidence="2" id="KW-1185">Reference proteome</keyword>
<dbReference type="EMBL" id="BQNB010011103">
    <property type="protein sequence ID" value="GJS86170.1"/>
    <property type="molecule type" value="Genomic_DNA"/>
</dbReference>
<accession>A0ABQ4ZAX6</accession>
<evidence type="ECO:0000313" key="2">
    <source>
        <dbReference type="Proteomes" id="UP001151760"/>
    </source>
</evidence>
<sequence>MEWLQMFEKLEKAVGGRYWLDMMIVYCRKLADEHRDFTDRVSREDCYVLEEMINKEGNREWQLRGLEKEAREMAFEIESFLLKLMDEEPSHRHIADNDIRIATKLNKLREEMLIVCEKRRNLADDQRSIRGIVVVGLAAEFVTDT</sequence>
<comment type="caution">
    <text evidence="1">The sequence shown here is derived from an EMBL/GenBank/DDBJ whole genome shotgun (WGS) entry which is preliminary data.</text>
</comment>
<reference evidence="1" key="2">
    <citation type="submission" date="2022-01" db="EMBL/GenBank/DDBJ databases">
        <authorList>
            <person name="Yamashiro T."/>
            <person name="Shiraishi A."/>
            <person name="Satake H."/>
            <person name="Nakayama K."/>
        </authorList>
    </citation>
    <scope>NUCLEOTIDE SEQUENCE</scope>
</reference>
<name>A0ABQ4ZAX6_9ASTR</name>
<protein>
    <submittedName>
        <fullName evidence="1">Uncharacterized protein</fullName>
    </submittedName>
</protein>
<reference evidence="1" key="1">
    <citation type="journal article" date="2022" name="Int. J. Mol. Sci.">
        <title>Draft Genome of Tanacetum Coccineum: Genomic Comparison of Closely Related Tanacetum-Family Plants.</title>
        <authorList>
            <person name="Yamashiro T."/>
            <person name="Shiraishi A."/>
            <person name="Nakayama K."/>
            <person name="Satake H."/>
        </authorList>
    </citation>
    <scope>NUCLEOTIDE SEQUENCE</scope>
</reference>
<dbReference type="Proteomes" id="UP001151760">
    <property type="component" value="Unassembled WGS sequence"/>
</dbReference>
<proteinExistence type="predicted"/>
<evidence type="ECO:0000313" key="1">
    <source>
        <dbReference type="EMBL" id="GJS86170.1"/>
    </source>
</evidence>
<gene>
    <name evidence="1" type="ORF">Tco_0752711</name>
</gene>
<organism evidence="1 2">
    <name type="scientific">Tanacetum coccineum</name>
    <dbReference type="NCBI Taxonomy" id="301880"/>
    <lineage>
        <taxon>Eukaryota</taxon>
        <taxon>Viridiplantae</taxon>
        <taxon>Streptophyta</taxon>
        <taxon>Embryophyta</taxon>
        <taxon>Tracheophyta</taxon>
        <taxon>Spermatophyta</taxon>
        <taxon>Magnoliopsida</taxon>
        <taxon>eudicotyledons</taxon>
        <taxon>Gunneridae</taxon>
        <taxon>Pentapetalae</taxon>
        <taxon>asterids</taxon>
        <taxon>campanulids</taxon>
        <taxon>Asterales</taxon>
        <taxon>Asteraceae</taxon>
        <taxon>Asteroideae</taxon>
        <taxon>Anthemideae</taxon>
        <taxon>Anthemidinae</taxon>
        <taxon>Tanacetum</taxon>
    </lineage>
</organism>